<gene>
    <name evidence="1" type="ORF">H5V45_15930</name>
</gene>
<protein>
    <submittedName>
        <fullName evidence="1">Pilus assembly protein CpaE</fullName>
    </submittedName>
</protein>
<dbReference type="Proteomes" id="UP000523955">
    <property type="component" value="Unassembled WGS sequence"/>
</dbReference>
<dbReference type="EMBL" id="JACKXE010000001">
    <property type="protein sequence ID" value="MBB6628817.1"/>
    <property type="molecule type" value="Genomic_DNA"/>
</dbReference>
<evidence type="ECO:0000313" key="1">
    <source>
        <dbReference type="EMBL" id="MBB6628817.1"/>
    </source>
</evidence>
<evidence type="ECO:0000313" key="2">
    <source>
        <dbReference type="Proteomes" id="UP000523955"/>
    </source>
</evidence>
<accession>A0A7X0RIK1</accession>
<dbReference type="RefSeq" id="WP_185253832.1">
    <property type="nucleotide sequence ID" value="NZ_JACKXE010000001.1"/>
</dbReference>
<sequence length="136" mass="14718">MLTRELAVTLRDAGLAWDPANGDRFVVPDRDLDDQVFVLSDMVIELLDAPGGDQVLAFNGTTEWALDSLEASDAIWVPREDQLRDLLGEAFVSLERLAGPPAGYAVTVRGPGGPERHVDVDVECAYGRALVSVQRG</sequence>
<keyword evidence="2" id="KW-1185">Reference proteome</keyword>
<proteinExistence type="predicted"/>
<dbReference type="AlphaFoldDB" id="A0A7X0RIK1"/>
<comment type="caution">
    <text evidence="1">The sequence shown here is derived from an EMBL/GenBank/DDBJ whole genome shotgun (WGS) entry which is preliminary data.</text>
</comment>
<name>A0A7X0RIK1_9ACTN</name>
<reference evidence="1 2" key="1">
    <citation type="submission" date="2020-08" db="EMBL/GenBank/DDBJ databases">
        <authorList>
            <person name="Seo M.-J."/>
        </authorList>
    </citation>
    <scope>NUCLEOTIDE SEQUENCE [LARGE SCALE GENOMIC DNA]</scope>
    <source>
        <strain evidence="1 2">KIGAM211</strain>
    </source>
</reference>
<organism evidence="1 2">
    <name type="scientific">Nocardioides luti</name>
    <dbReference type="NCBI Taxonomy" id="2761101"/>
    <lineage>
        <taxon>Bacteria</taxon>
        <taxon>Bacillati</taxon>
        <taxon>Actinomycetota</taxon>
        <taxon>Actinomycetes</taxon>
        <taxon>Propionibacteriales</taxon>
        <taxon>Nocardioidaceae</taxon>
        <taxon>Nocardioides</taxon>
    </lineage>
</organism>